<dbReference type="PROSITE" id="PS50110">
    <property type="entry name" value="RESPONSE_REGULATORY"/>
    <property type="match status" value="1"/>
</dbReference>
<dbReference type="PANTHER" id="PTHR43228:SF1">
    <property type="entry name" value="TWO-COMPONENT RESPONSE REGULATOR ARR22"/>
    <property type="match status" value="1"/>
</dbReference>
<dbReference type="SUPFAM" id="SSF52172">
    <property type="entry name" value="CheY-like"/>
    <property type="match status" value="1"/>
</dbReference>
<protein>
    <submittedName>
        <fullName evidence="3">Response regulator</fullName>
    </submittedName>
</protein>
<dbReference type="OrthoDB" id="7298659at2"/>
<evidence type="ECO:0000259" key="2">
    <source>
        <dbReference type="PROSITE" id="PS50110"/>
    </source>
</evidence>
<dbReference type="Proteomes" id="UP000236449">
    <property type="component" value="Unassembled WGS sequence"/>
</dbReference>
<dbReference type="InterPro" id="IPR014460">
    <property type="entry name" value="Sig_transdc_resp-reg_VieB"/>
</dbReference>
<dbReference type="GO" id="GO:0000160">
    <property type="term" value="P:phosphorelay signal transduction system"/>
    <property type="evidence" value="ECO:0007669"/>
    <property type="project" value="InterPro"/>
</dbReference>
<dbReference type="AlphaFoldDB" id="A0A2J8I0C7"/>
<dbReference type="SMART" id="SM00448">
    <property type="entry name" value="REC"/>
    <property type="match status" value="1"/>
</dbReference>
<dbReference type="SUPFAM" id="SSF48452">
    <property type="entry name" value="TPR-like"/>
    <property type="match status" value="1"/>
</dbReference>
<dbReference type="Gene3D" id="1.25.40.10">
    <property type="entry name" value="Tetratricopeptide repeat domain"/>
    <property type="match status" value="1"/>
</dbReference>
<dbReference type="EMBL" id="POSK01000010">
    <property type="protein sequence ID" value="PNI03960.1"/>
    <property type="molecule type" value="Genomic_DNA"/>
</dbReference>
<comment type="caution">
    <text evidence="3">The sequence shown here is derived from an EMBL/GenBank/DDBJ whole genome shotgun (WGS) entry which is preliminary data.</text>
</comment>
<organism evidence="3 4">
    <name type="scientific">Vibrio diazotrophicus</name>
    <dbReference type="NCBI Taxonomy" id="685"/>
    <lineage>
        <taxon>Bacteria</taxon>
        <taxon>Pseudomonadati</taxon>
        <taxon>Pseudomonadota</taxon>
        <taxon>Gammaproteobacteria</taxon>
        <taxon>Vibrionales</taxon>
        <taxon>Vibrionaceae</taxon>
        <taxon>Vibrio</taxon>
    </lineage>
</organism>
<accession>A0A2J8I0C7</accession>
<proteinExistence type="predicted"/>
<dbReference type="PANTHER" id="PTHR43228">
    <property type="entry name" value="TWO-COMPONENT RESPONSE REGULATOR"/>
    <property type="match status" value="1"/>
</dbReference>
<evidence type="ECO:0000256" key="1">
    <source>
        <dbReference type="PROSITE-ProRule" id="PRU00169"/>
    </source>
</evidence>
<keyword evidence="1" id="KW-0597">Phosphoprotein</keyword>
<gene>
    <name evidence="3" type="ORF">C1N32_15485</name>
</gene>
<dbReference type="RefSeq" id="WP_102966692.1">
    <property type="nucleotide sequence ID" value="NZ_POSK01000010.1"/>
</dbReference>
<dbReference type="InterPro" id="IPR011990">
    <property type="entry name" value="TPR-like_helical_dom_sf"/>
</dbReference>
<evidence type="ECO:0000313" key="3">
    <source>
        <dbReference type="EMBL" id="PNI03960.1"/>
    </source>
</evidence>
<dbReference type="InterPro" id="IPR001789">
    <property type="entry name" value="Sig_transdc_resp-reg_receiver"/>
</dbReference>
<feature type="domain" description="Response regulatory" evidence="2">
    <location>
        <begin position="9"/>
        <end position="128"/>
    </location>
</feature>
<dbReference type="Pfam" id="PF00072">
    <property type="entry name" value="Response_reg"/>
    <property type="match status" value="1"/>
</dbReference>
<dbReference type="InterPro" id="IPR052048">
    <property type="entry name" value="ST_Response_Regulator"/>
</dbReference>
<evidence type="ECO:0000313" key="4">
    <source>
        <dbReference type="Proteomes" id="UP000236449"/>
    </source>
</evidence>
<dbReference type="Gene3D" id="3.40.50.2300">
    <property type="match status" value="1"/>
</dbReference>
<dbReference type="PIRSF" id="PIRSF011521">
    <property type="entry name" value="VieB"/>
    <property type="match status" value="1"/>
</dbReference>
<sequence length="546" mass="63547">MSLSFKNYTILVADDSRLVTSTITSLLKKLGCEQIHCAYKPLDVIAKCRQNQFDLIICDYNFQSFINGFQLLEELNHLKLLPSHTAFMFLTGENDLRVVRSIIDAEPDDYLLKPFKNQFFIDRLTNSIKRKLALLPIYEQLIKHDYYGVIEACKECLETRPEYTKLIRKFKANALVRCKEYHSARTEYEQMLNEDNFDWIKTALANTFIETDDVNRAKEILETVKSKDENPYYHDEMSSIAVLNNDLPQAIVHLKQSAMLLDSGAERELVIANLSLANENYGDAVTYMTRYYEKNKNTFRGSVFTQLNLVRSYLYKAKGIKNQSLFERQLHSLNPLIDEVRKRPSLEHVHRLIISHIALIRGDLKLAISELKPVIQHIKSMHFYDIYHLGYLLEQCSYFNEVKQILPQCRIAMDENQHPSILRSQTHMLLSFESRLQGVIEEIEVLRKQVSDAVISPGDSEAMTQYIDLYFRLHELSPNSRKLCMAIVKFIAQCPFEYDGNYKIFDKIKECHEVIVKLSTEEELVEANYLIQYEAAKKNISLVLTN</sequence>
<reference evidence="3 4" key="1">
    <citation type="submission" date="2018-01" db="EMBL/GenBank/DDBJ databases">
        <title>Draft genome sequences of six Vibrio diazotrophicus strains isolated from deep-sea sediments of the Baltic Sea.</title>
        <authorList>
            <person name="Castillo D."/>
            <person name="Vandieken V."/>
            <person name="Chiang O."/>
            <person name="Middelboe M."/>
        </authorList>
    </citation>
    <scope>NUCLEOTIDE SEQUENCE [LARGE SCALE GENOMIC DNA]</scope>
    <source>
        <strain evidence="3 4">60.27F</strain>
    </source>
</reference>
<name>A0A2J8I0C7_VIBDI</name>
<feature type="modified residue" description="4-aspartylphosphate" evidence="1">
    <location>
        <position position="59"/>
    </location>
</feature>
<dbReference type="InterPro" id="IPR011006">
    <property type="entry name" value="CheY-like_superfamily"/>
</dbReference>